<dbReference type="OrthoDB" id="3158487at2759"/>
<dbReference type="EMBL" id="JADNRY010000561">
    <property type="protein sequence ID" value="KAF9040330.1"/>
    <property type="molecule type" value="Genomic_DNA"/>
</dbReference>
<keyword evidence="2" id="KW-0472">Membrane</keyword>
<proteinExistence type="predicted"/>
<reference evidence="3" key="1">
    <citation type="submission" date="2020-11" db="EMBL/GenBank/DDBJ databases">
        <authorList>
            <consortium name="DOE Joint Genome Institute"/>
            <person name="Ahrendt S."/>
            <person name="Riley R."/>
            <person name="Andreopoulos W."/>
            <person name="Labutti K."/>
            <person name="Pangilinan J."/>
            <person name="Ruiz-Duenas F.J."/>
            <person name="Barrasa J.M."/>
            <person name="Sanchez-Garcia M."/>
            <person name="Camarero S."/>
            <person name="Miyauchi S."/>
            <person name="Serrano A."/>
            <person name="Linde D."/>
            <person name="Babiker R."/>
            <person name="Drula E."/>
            <person name="Ayuso-Fernandez I."/>
            <person name="Pacheco R."/>
            <person name="Padilla G."/>
            <person name="Ferreira P."/>
            <person name="Barriuso J."/>
            <person name="Kellner H."/>
            <person name="Castanera R."/>
            <person name="Alfaro M."/>
            <person name="Ramirez L."/>
            <person name="Pisabarro A.G."/>
            <person name="Kuo A."/>
            <person name="Tritt A."/>
            <person name="Lipzen A."/>
            <person name="He G."/>
            <person name="Yan M."/>
            <person name="Ng V."/>
            <person name="Cullen D."/>
            <person name="Martin F."/>
            <person name="Rosso M.-N."/>
            <person name="Henrissat B."/>
            <person name="Hibbett D."/>
            <person name="Martinez A.T."/>
            <person name="Grigoriev I.V."/>
        </authorList>
    </citation>
    <scope>NUCLEOTIDE SEQUENCE</scope>
    <source>
        <strain evidence="3">AH 40177</strain>
    </source>
</reference>
<keyword evidence="2" id="KW-0812">Transmembrane</keyword>
<protein>
    <submittedName>
        <fullName evidence="3">Uncharacterized protein</fullName>
    </submittedName>
</protein>
<evidence type="ECO:0000313" key="3">
    <source>
        <dbReference type="EMBL" id="KAF9040330.1"/>
    </source>
</evidence>
<feature type="compositionally biased region" description="Polar residues" evidence="1">
    <location>
        <begin position="444"/>
        <end position="456"/>
    </location>
</feature>
<feature type="region of interest" description="Disordered" evidence="1">
    <location>
        <begin position="444"/>
        <end position="473"/>
    </location>
</feature>
<gene>
    <name evidence="3" type="ORF">BDP27DRAFT_1435172</name>
</gene>
<keyword evidence="4" id="KW-1185">Reference proteome</keyword>
<feature type="transmembrane region" description="Helical" evidence="2">
    <location>
        <begin position="380"/>
        <end position="401"/>
    </location>
</feature>
<comment type="caution">
    <text evidence="3">The sequence shown here is derived from an EMBL/GenBank/DDBJ whole genome shotgun (WGS) entry which is preliminary data.</text>
</comment>
<dbReference type="AlphaFoldDB" id="A0A9P5P7H9"/>
<keyword evidence="2" id="KW-1133">Transmembrane helix</keyword>
<evidence type="ECO:0000313" key="4">
    <source>
        <dbReference type="Proteomes" id="UP000772434"/>
    </source>
</evidence>
<sequence>MSFTIGMALYRLCSGTYSVGLVSLVTSSPGFLTTLKILVKSGHLRQVLEWVILAGMAPSQAIAVTSIFVPGSLTIVSSPAQSALLEIQTIDLNTITPTSSSVYEGQALLSGSAPTWDTPAGCGISCKYSFSYAAPALNCTALSREDIWPNNNASSNSSLLKFPFLVEEPGLIFNSSNVTTPFTTLQVPEPEFTYYLSSSGPPYDPTFDLYYIEECHIYEATTSFSQNGQISTTHVIEWSDSFNPNKDVGDSRETFLGSNVTNITMALLSISSVYAQVLNGNLTYFLKSGNELSPIQAFDTPLFNLTSFAAITSEPGQLKDSPGILLSLSSDVSNLADGLQSLLGNSTLALVGEGTATTWVNATVVPDSFQYQYHPEKLGLIYGIVFGVALLVVVDGLICLWSNGTAANFDFQGIVEMTANSHGLHKSAVLPQFADVPVKGTLGTSSGSTARPSLNSDGALKLKRQTPTTDLDN</sequence>
<dbReference type="Proteomes" id="UP000772434">
    <property type="component" value="Unassembled WGS sequence"/>
</dbReference>
<accession>A0A9P5P7H9</accession>
<evidence type="ECO:0000256" key="2">
    <source>
        <dbReference type="SAM" id="Phobius"/>
    </source>
</evidence>
<evidence type="ECO:0000256" key="1">
    <source>
        <dbReference type="SAM" id="MobiDB-lite"/>
    </source>
</evidence>
<organism evidence="3 4">
    <name type="scientific">Rhodocollybia butyracea</name>
    <dbReference type="NCBI Taxonomy" id="206335"/>
    <lineage>
        <taxon>Eukaryota</taxon>
        <taxon>Fungi</taxon>
        <taxon>Dikarya</taxon>
        <taxon>Basidiomycota</taxon>
        <taxon>Agaricomycotina</taxon>
        <taxon>Agaricomycetes</taxon>
        <taxon>Agaricomycetidae</taxon>
        <taxon>Agaricales</taxon>
        <taxon>Marasmiineae</taxon>
        <taxon>Omphalotaceae</taxon>
        <taxon>Rhodocollybia</taxon>
    </lineage>
</organism>
<name>A0A9P5P7H9_9AGAR</name>